<dbReference type="EC" id="3.4.11.1" evidence="8"/>
<evidence type="ECO:0000256" key="2">
    <source>
        <dbReference type="ARBA" id="ARBA00000967"/>
    </source>
</evidence>
<dbReference type="AlphaFoldDB" id="A0A511X9F0"/>
<dbReference type="NCBIfam" id="NF002074">
    <property type="entry name" value="PRK00913.1-4"/>
    <property type="match status" value="1"/>
</dbReference>
<dbReference type="SUPFAM" id="SSF52949">
    <property type="entry name" value="Macro domain-like"/>
    <property type="match status" value="1"/>
</dbReference>
<keyword evidence="4 8" id="KW-0031">Aminopeptidase</keyword>
<keyword evidence="7 8" id="KW-0464">Manganese</keyword>
<evidence type="ECO:0000256" key="7">
    <source>
        <dbReference type="ARBA" id="ARBA00023211"/>
    </source>
</evidence>
<name>A0A511X9F0_9PROT</name>
<accession>A0A511X9F0</accession>
<dbReference type="Gene3D" id="3.40.220.10">
    <property type="entry name" value="Leucine Aminopeptidase, subunit E, domain 1"/>
    <property type="match status" value="1"/>
</dbReference>
<keyword evidence="11" id="KW-1185">Reference proteome</keyword>
<feature type="domain" description="Cytosol aminopeptidase" evidence="9">
    <location>
        <begin position="405"/>
        <end position="412"/>
    </location>
</feature>
<feature type="binding site" evidence="8">
    <location>
        <position position="409"/>
    </location>
    <ligand>
        <name>Mn(2+)</name>
        <dbReference type="ChEBI" id="CHEBI:29035"/>
        <label>2</label>
    </ligand>
</feature>
<evidence type="ECO:0000256" key="4">
    <source>
        <dbReference type="ARBA" id="ARBA00022438"/>
    </source>
</evidence>
<dbReference type="InterPro" id="IPR000819">
    <property type="entry name" value="Peptidase_M17_C"/>
</dbReference>
<evidence type="ECO:0000313" key="11">
    <source>
        <dbReference type="Proteomes" id="UP000321635"/>
    </source>
</evidence>
<organism evidence="10 11">
    <name type="scientific">Acetobacter nitrogenifigens DSM 23921 = NBRC 105050</name>
    <dbReference type="NCBI Taxonomy" id="1120919"/>
    <lineage>
        <taxon>Bacteria</taxon>
        <taxon>Pseudomonadati</taxon>
        <taxon>Pseudomonadota</taxon>
        <taxon>Alphaproteobacteria</taxon>
        <taxon>Acetobacterales</taxon>
        <taxon>Acetobacteraceae</taxon>
        <taxon>Acetobacter</taxon>
    </lineage>
</organism>
<evidence type="ECO:0000256" key="8">
    <source>
        <dbReference type="HAMAP-Rule" id="MF_00181"/>
    </source>
</evidence>
<sequence>MRVSVVMILSYSTGAGAQSQTRPFDVASGHDTAHVWAEAARSCQRRGGSATPAAHAAALVTARPVSKAGDVTVTDIGFSALELPKNGALALLEFSDSDRSALFQAADAATDGAISRAVSVAGFSFKRGKTCVILAPAGGLDRIVVVGLGARAEANEALAEQVGGVAAQALSTHKVAAIAVGALDAALAPSVALGASLGLYRFDRYRTTSGDEGAKLATLSVLVADPAAAGAAWAAWEQVARGVTFTRDLVTEPANVLSPEVFADRTLALRDLGVEVEVLDGPAMEALGFGALLGVAQGSANEPRMVVMRWNGAGDDSAPIAFIGKGVTFDSGGISIKPAAGMEDMKWDMAGAGVVAGLMSALAGRKAQVNVVGLIGLVENMVSSTAQRPGDVVRSASGQTIEVLNTDAEGRLVLADVLWYARDRFAPRLMVDLATLTGAIIVSLGHEHAGLFSNDDGLARRLEDAGLRSGEKLWRMPLGEEYDELLKSDIADMKNIGGRPGGSITAAQFLKRFVGDTPWAHLDIAGVAWGSKAKPGSPKGATGFGVRLLDRFVREIEAGAHG</sequence>
<comment type="similarity">
    <text evidence="3 8">Belongs to the peptidase M17 family.</text>
</comment>
<comment type="function">
    <text evidence="8">Presumably involved in the processing and regular turnover of intracellular proteins. Catalyzes the removal of unsubstituted N-terminal amino acids from various peptides.</text>
</comment>
<dbReference type="PANTHER" id="PTHR11963">
    <property type="entry name" value="LEUCINE AMINOPEPTIDASE-RELATED"/>
    <property type="match status" value="1"/>
</dbReference>
<dbReference type="NCBIfam" id="NF002073">
    <property type="entry name" value="PRK00913.1-2"/>
    <property type="match status" value="1"/>
</dbReference>
<dbReference type="InterPro" id="IPR008283">
    <property type="entry name" value="Peptidase_M17_N"/>
</dbReference>
<comment type="subcellular location">
    <subcellularLocation>
        <location evidence="8">Cytoplasm</location>
    </subcellularLocation>
</comment>
<feature type="binding site" evidence="8">
    <location>
        <position position="330"/>
    </location>
    <ligand>
        <name>Mn(2+)</name>
        <dbReference type="ChEBI" id="CHEBI:29035"/>
        <label>1</label>
    </ligand>
</feature>
<dbReference type="Pfam" id="PF00883">
    <property type="entry name" value="Peptidase_M17"/>
    <property type="match status" value="1"/>
</dbReference>
<dbReference type="PANTHER" id="PTHR11963:SF23">
    <property type="entry name" value="CYTOSOL AMINOPEPTIDASE"/>
    <property type="match status" value="1"/>
</dbReference>
<evidence type="ECO:0000259" key="9">
    <source>
        <dbReference type="PROSITE" id="PS00631"/>
    </source>
</evidence>
<dbReference type="PRINTS" id="PR00481">
    <property type="entry name" value="LAMNOPPTDASE"/>
</dbReference>
<keyword evidence="8" id="KW-0479">Metal-binding</keyword>
<dbReference type="EC" id="3.4.11.10" evidence="8"/>
<evidence type="ECO:0000313" key="10">
    <source>
        <dbReference type="EMBL" id="GEN59570.1"/>
    </source>
</evidence>
<dbReference type="GO" id="GO:0005737">
    <property type="term" value="C:cytoplasm"/>
    <property type="evidence" value="ECO:0007669"/>
    <property type="project" value="UniProtKB-SubCell"/>
</dbReference>
<dbReference type="InterPro" id="IPR011356">
    <property type="entry name" value="Leucine_aapep/pepB"/>
</dbReference>
<dbReference type="InterPro" id="IPR023042">
    <property type="entry name" value="Peptidase_M17_leu_NH2_pept"/>
</dbReference>
<evidence type="ECO:0000256" key="5">
    <source>
        <dbReference type="ARBA" id="ARBA00022670"/>
    </source>
</evidence>
<dbReference type="STRING" id="1120919.GCA_000429165_01175"/>
<dbReference type="EMBL" id="BJYF01000007">
    <property type="protein sequence ID" value="GEN59570.1"/>
    <property type="molecule type" value="Genomic_DNA"/>
</dbReference>
<keyword evidence="6 8" id="KW-0378">Hydrolase</keyword>
<feature type="binding site" evidence="8">
    <location>
        <position position="409"/>
    </location>
    <ligand>
        <name>Mn(2+)</name>
        <dbReference type="ChEBI" id="CHEBI:29035"/>
        <label>1</label>
    </ligand>
</feature>
<dbReference type="SUPFAM" id="SSF53187">
    <property type="entry name" value="Zn-dependent exopeptidases"/>
    <property type="match status" value="1"/>
</dbReference>
<gene>
    <name evidence="8 10" type="primary">pepA</name>
    <name evidence="10" type="ORF">ANI02nite_14540</name>
</gene>
<feature type="binding site" evidence="8">
    <location>
        <position position="325"/>
    </location>
    <ligand>
        <name>Mn(2+)</name>
        <dbReference type="ChEBI" id="CHEBI:29035"/>
        <label>2</label>
    </ligand>
</feature>
<dbReference type="InterPro" id="IPR043472">
    <property type="entry name" value="Macro_dom-like"/>
</dbReference>
<keyword evidence="5 8" id="KW-0645">Protease</keyword>
<dbReference type="Gene3D" id="3.40.630.10">
    <property type="entry name" value="Zn peptidases"/>
    <property type="match status" value="1"/>
</dbReference>
<evidence type="ECO:0000256" key="3">
    <source>
        <dbReference type="ARBA" id="ARBA00009528"/>
    </source>
</evidence>
<dbReference type="NCBIfam" id="NF002075">
    <property type="entry name" value="PRK00913.2-2"/>
    <property type="match status" value="1"/>
</dbReference>
<comment type="catalytic activity">
    <reaction evidence="1 8">
        <text>Release of an N-terminal amino acid, Xaa-|-Yaa-, in which Xaa is preferably Leu, but may be other amino acids including Pro although not Arg or Lys, and Yaa may be Pro. Amino acid amides and methyl esters are also readily hydrolyzed, but rates on arylamides are exceedingly low.</text>
        <dbReference type="EC" id="3.4.11.1"/>
    </reaction>
</comment>
<feature type="binding site" evidence="8">
    <location>
        <position position="348"/>
    </location>
    <ligand>
        <name>Mn(2+)</name>
        <dbReference type="ChEBI" id="CHEBI:29035"/>
        <label>2</label>
    </ligand>
</feature>
<dbReference type="Proteomes" id="UP000321635">
    <property type="component" value="Unassembled WGS sequence"/>
</dbReference>
<feature type="active site" evidence="8">
    <location>
        <position position="337"/>
    </location>
</feature>
<dbReference type="PROSITE" id="PS00631">
    <property type="entry name" value="CYTOSOL_AP"/>
    <property type="match status" value="1"/>
</dbReference>
<feature type="binding site" evidence="8">
    <location>
        <position position="407"/>
    </location>
    <ligand>
        <name>Mn(2+)</name>
        <dbReference type="ChEBI" id="CHEBI:29035"/>
        <label>1</label>
    </ligand>
</feature>
<comment type="catalytic activity">
    <reaction evidence="2 8">
        <text>Release of an N-terminal amino acid, preferentially leucine, but not glutamic or aspartic acids.</text>
        <dbReference type="EC" id="3.4.11.10"/>
    </reaction>
</comment>
<keyword evidence="8" id="KW-0963">Cytoplasm</keyword>
<dbReference type="GO" id="GO:0006508">
    <property type="term" value="P:proteolysis"/>
    <property type="evidence" value="ECO:0007669"/>
    <property type="project" value="UniProtKB-KW"/>
</dbReference>
<comment type="cofactor">
    <cofactor evidence="8">
        <name>Mn(2+)</name>
        <dbReference type="ChEBI" id="CHEBI:29035"/>
    </cofactor>
    <text evidence="8">Binds 2 manganese ions per subunit.</text>
</comment>
<feature type="active site" evidence="8">
    <location>
        <position position="411"/>
    </location>
</feature>
<dbReference type="GO" id="GO:0030145">
    <property type="term" value="F:manganese ion binding"/>
    <property type="evidence" value="ECO:0007669"/>
    <property type="project" value="UniProtKB-UniRule"/>
</dbReference>
<dbReference type="NCBIfam" id="NF002077">
    <property type="entry name" value="PRK00913.2-4"/>
    <property type="match status" value="1"/>
</dbReference>
<dbReference type="GO" id="GO:0070006">
    <property type="term" value="F:metalloaminopeptidase activity"/>
    <property type="evidence" value="ECO:0007669"/>
    <property type="project" value="InterPro"/>
</dbReference>
<reference evidence="10 11" key="1">
    <citation type="submission" date="2019-07" db="EMBL/GenBank/DDBJ databases">
        <title>Whole genome shotgun sequence of Acetobacter nitrogenifigens NBRC 105050.</title>
        <authorList>
            <person name="Hosoyama A."/>
            <person name="Uohara A."/>
            <person name="Ohji S."/>
            <person name="Ichikawa N."/>
        </authorList>
    </citation>
    <scope>NUCLEOTIDE SEQUENCE [LARGE SCALE GENOMIC DNA]</scope>
    <source>
        <strain evidence="10 11">NBRC 105050</strain>
    </source>
</reference>
<feature type="binding site" evidence="8">
    <location>
        <position position="330"/>
    </location>
    <ligand>
        <name>Mn(2+)</name>
        <dbReference type="ChEBI" id="CHEBI:29035"/>
        <label>2</label>
    </ligand>
</feature>
<dbReference type="Pfam" id="PF02789">
    <property type="entry name" value="Peptidase_M17_N"/>
    <property type="match status" value="1"/>
</dbReference>
<dbReference type="CDD" id="cd00433">
    <property type="entry name" value="Peptidase_M17"/>
    <property type="match status" value="1"/>
</dbReference>
<dbReference type="HAMAP" id="MF_00181">
    <property type="entry name" value="Cytosol_peptidase_M17"/>
    <property type="match status" value="1"/>
</dbReference>
<proteinExistence type="inferred from homology"/>
<comment type="caution">
    <text evidence="10">The sequence shown here is derived from an EMBL/GenBank/DDBJ whole genome shotgun (WGS) entry which is preliminary data.</text>
</comment>
<protein>
    <recommendedName>
        <fullName evidence="8">Probable cytosol aminopeptidase</fullName>
        <ecNumber evidence="8">3.4.11.1</ecNumber>
    </recommendedName>
    <alternativeName>
        <fullName evidence="8">Leucine aminopeptidase</fullName>
        <shortName evidence="8">LAP</shortName>
        <ecNumber evidence="8">3.4.11.10</ecNumber>
    </alternativeName>
    <alternativeName>
        <fullName evidence="8">Leucyl aminopeptidase</fullName>
    </alternativeName>
</protein>
<evidence type="ECO:0000256" key="1">
    <source>
        <dbReference type="ARBA" id="ARBA00000135"/>
    </source>
</evidence>
<evidence type="ECO:0000256" key="6">
    <source>
        <dbReference type="ARBA" id="ARBA00022801"/>
    </source>
</evidence>